<evidence type="ECO:0000313" key="3">
    <source>
        <dbReference type="Proteomes" id="UP000477722"/>
    </source>
</evidence>
<keyword evidence="3" id="KW-1185">Reference proteome</keyword>
<evidence type="ECO:0000313" key="2">
    <source>
        <dbReference type="EMBL" id="NGO70920.1"/>
    </source>
</evidence>
<proteinExistence type="predicted"/>
<dbReference type="RefSeq" id="WP_165300567.1">
    <property type="nucleotide sequence ID" value="NZ_JAAKZZ010000244.1"/>
</dbReference>
<dbReference type="AlphaFoldDB" id="A0A6G4X211"/>
<organism evidence="2 3">
    <name type="scientific">Streptomyces boncukensis</name>
    <dbReference type="NCBI Taxonomy" id="2711219"/>
    <lineage>
        <taxon>Bacteria</taxon>
        <taxon>Bacillati</taxon>
        <taxon>Actinomycetota</taxon>
        <taxon>Actinomycetes</taxon>
        <taxon>Kitasatosporales</taxon>
        <taxon>Streptomycetaceae</taxon>
        <taxon>Streptomyces</taxon>
    </lineage>
</organism>
<name>A0A6G4X211_9ACTN</name>
<accession>A0A6G4X211</accession>
<dbReference type="Gene3D" id="3.40.50.1820">
    <property type="entry name" value="alpha/beta hydrolase"/>
    <property type="match status" value="1"/>
</dbReference>
<protein>
    <submittedName>
        <fullName evidence="2">Alpha/beta hydrolase</fullName>
    </submittedName>
</protein>
<evidence type="ECO:0000259" key="1">
    <source>
        <dbReference type="Pfam" id="PF12740"/>
    </source>
</evidence>
<dbReference type="Pfam" id="PF12740">
    <property type="entry name" value="PETase"/>
    <property type="match status" value="1"/>
</dbReference>
<reference evidence="2 3" key="1">
    <citation type="submission" date="2020-02" db="EMBL/GenBank/DDBJ databases">
        <title>Whole-genome analyses of novel actinobacteria.</title>
        <authorList>
            <person name="Sahin N."/>
            <person name="Tatar D."/>
        </authorList>
    </citation>
    <scope>NUCLEOTIDE SEQUENCE [LARGE SCALE GENOMIC DNA]</scope>
    <source>
        <strain evidence="2 3">SB3404</strain>
    </source>
</reference>
<sequence length="224" mass="23761">QPGAPVAEGAFPVCNFTHGYTSSPQNSEAVIRPLAAAGFVVPAPHFQFDFDDVYSGRQSLDVSEILTRTLALNESDDPLAGHIDPAAGVGVSGHSLGGMTTHGLLTAWPDDRVTAAIPMSTVDLGDPDGTVAANVLFIHGDRDSTCPIAEARRAYGELPAPKAFLTFLGGSHTSFWGDSRTPATFVDWMRWSLYGDTAARDRLPEDAAGDDTAWEFVQERADGA</sequence>
<dbReference type="InterPro" id="IPR041127">
    <property type="entry name" value="PET_hydrolase/cutinase-like"/>
</dbReference>
<dbReference type="InterPro" id="IPR029058">
    <property type="entry name" value="AB_hydrolase_fold"/>
</dbReference>
<feature type="non-terminal residue" evidence="2">
    <location>
        <position position="1"/>
    </location>
</feature>
<dbReference type="Proteomes" id="UP000477722">
    <property type="component" value="Unassembled WGS sequence"/>
</dbReference>
<dbReference type="GO" id="GO:0016787">
    <property type="term" value="F:hydrolase activity"/>
    <property type="evidence" value="ECO:0007669"/>
    <property type="project" value="UniProtKB-KW"/>
</dbReference>
<gene>
    <name evidence="2" type="ORF">G5C65_21685</name>
</gene>
<dbReference type="SUPFAM" id="SSF53474">
    <property type="entry name" value="alpha/beta-Hydrolases"/>
    <property type="match status" value="1"/>
</dbReference>
<dbReference type="EMBL" id="JAAKZZ010000244">
    <property type="protein sequence ID" value="NGO70920.1"/>
    <property type="molecule type" value="Genomic_DNA"/>
</dbReference>
<keyword evidence="2" id="KW-0378">Hydrolase</keyword>
<comment type="caution">
    <text evidence="2">The sequence shown here is derived from an EMBL/GenBank/DDBJ whole genome shotgun (WGS) entry which is preliminary data.</text>
</comment>
<feature type="domain" description="PET hydrolase/cutinase-like" evidence="1">
    <location>
        <begin position="13"/>
        <end position="198"/>
    </location>
</feature>